<dbReference type="InterPro" id="IPR018060">
    <property type="entry name" value="HTH_AraC"/>
</dbReference>
<accession>A0ABW3HEQ3</accession>
<keyword evidence="2" id="KW-0238">DNA-binding</keyword>
<dbReference type="PROSITE" id="PS01124">
    <property type="entry name" value="HTH_ARAC_FAMILY_2"/>
    <property type="match status" value="1"/>
</dbReference>
<dbReference type="InterPro" id="IPR009057">
    <property type="entry name" value="Homeodomain-like_sf"/>
</dbReference>
<proteinExistence type="predicted"/>
<dbReference type="PANTHER" id="PTHR47894">
    <property type="entry name" value="HTH-TYPE TRANSCRIPTIONAL REGULATOR GADX"/>
    <property type="match status" value="1"/>
</dbReference>
<dbReference type="Proteomes" id="UP001597044">
    <property type="component" value="Unassembled WGS sequence"/>
</dbReference>
<evidence type="ECO:0000259" key="4">
    <source>
        <dbReference type="PROSITE" id="PS01124"/>
    </source>
</evidence>
<gene>
    <name evidence="5" type="ORF">ACFQ0F_05935</name>
</gene>
<feature type="domain" description="HTH araC/xylS-type" evidence="4">
    <location>
        <begin position="233"/>
        <end position="334"/>
    </location>
</feature>
<evidence type="ECO:0000313" key="6">
    <source>
        <dbReference type="Proteomes" id="UP001597044"/>
    </source>
</evidence>
<dbReference type="Pfam" id="PF12625">
    <property type="entry name" value="Arabinose_bd"/>
    <property type="match status" value="1"/>
</dbReference>
<dbReference type="Gene3D" id="1.10.10.60">
    <property type="entry name" value="Homeodomain-like"/>
    <property type="match status" value="1"/>
</dbReference>
<dbReference type="SMART" id="SM00342">
    <property type="entry name" value="HTH_ARAC"/>
    <property type="match status" value="1"/>
</dbReference>
<evidence type="ECO:0000256" key="1">
    <source>
        <dbReference type="ARBA" id="ARBA00023015"/>
    </source>
</evidence>
<keyword evidence="3" id="KW-0804">Transcription</keyword>
<sequence>MSTEPVLHSLAISQVILNYANAQGASNDACLLGTEITQALLENPEALITPQQEMRLIENIMASLSHIPALGFELGMQYNVSTFGTWGFALRTSRNVREALECAIRYLPLSTAYCSFKIAAVLDELIIYADPSDIPTHLQQFLLERDIGTTINLIHELSFNGRPIKRLELAGPPLPYVHRIAELSGLTVHSHAQRTAIIVNLHDANRPLPTFDPHLIRLLEDQCRHLLTNRKIGGIAGQVRQQLLSTQGLLASLDDIARALNTSTRQLRRKLEAEGTSFRIIIEETRQQLATQLLDMTNMKLDEVAVYLGYADTASFSRAFRRWENVSPGQYRLKIGIISTS</sequence>
<keyword evidence="1" id="KW-0805">Transcription regulation</keyword>
<dbReference type="PRINTS" id="PR00032">
    <property type="entry name" value="HTHARAC"/>
</dbReference>
<dbReference type="InterPro" id="IPR020449">
    <property type="entry name" value="Tscrpt_reg_AraC-type_HTH"/>
</dbReference>
<organism evidence="5 6">
    <name type="scientific">Paraperlucidibaca wandonensis</name>
    <dbReference type="NCBI Taxonomy" id="1268273"/>
    <lineage>
        <taxon>Bacteria</taxon>
        <taxon>Pseudomonadati</taxon>
        <taxon>Pseudomonadota</taxon>
        <taxon>Gammaproteobacteria</taxon>
        <taxon>Moraxellales</taxon>
        <taxon>Moraxellaceae</taxon>
        <taxon>Paraperlucidibaca</taxon>
    </lineage>
</organism>
<evidence type="ECO:0000256" key="2">
    <source>
        <dbReference type="ARBA" id="ARBA00023125"/>
    </source>
</evidence>
<dbReference type="EMBL" id="JBHTIT010000001">
    <property type="protein sequence ID" value="MFD0949931.1"/>
    <property type="molecule type" value="Genomic_DNA"/>
</dbReference>
<dbReference type="RefSeq" id="WP_379070114.1">
    <property type="nucleotide sequence ID" value="NZ_JBHTIT010000001.1"/>
</dbReference>
<dbReference type="InterPro" id="IPR032687">
    <property type="entry name" value="AraC-type_N"/>
</dbReference>
<keyword evidence="6" id="KW-1185">Reference proteome</keyword>
<dbReference type="Pfam" id="PF12833">
    <property type="entry name" value="HTH_18"/>
    <property type="match status" value="1"/>
</dbReference>
<protein>
    <submittedName>
        <fullName evidence="5">AraC family transcriptional regulator</fullName>
    </submittedName>
</protein>
<comment type="caution">
    <text evidence="5">The sequence shown here is derived from an EMBL/GenBank/DDBJ whole genome shotgun (WGS) entry which is preliminary data.</text>
</comment>
<reference evidence="6" key="1">
    <citation type="journal article" date="2019" name="Int. J. Syst. Evol. Microbiol.">
        <title>The Global Catalogue of Microorganisms (GCM) 10K type strain sequencing project: providing services to taxonomists for standard genome sequencing and annotation.</title>
        <authorList>
            <consortium name="The Broad Institute Genomics Platform"/>
            <consortium name="The Broad Institute Genome Sequencing Center for Infectious Disease"/>
            <person name="Wu L."/>
            <person name="Ma J."/>
        </authorList>
    </citation>
    <scope>NUCLEOTIDE SEQUENCE [LARGE SCALE GENOMIC DNA]</scope>
    <source>
        <strain evidence="6">CCUG 63419</strain>
    </source>
</reference>
<dbReference type="PANTHER" id="PTHR47894:SF1">
    <property type="entry name" value="HTH-TYPE TRANSCRIPTIONAL REGULATOR VQSM"/>
    <property type="match status" value="1"/>
</dbReference>
<dbReference type="SUPFAM" id="SSF46689">
    <property type="entry name" value="Homeodomain-like"/>
    <property type="match status" value="1"/>
</dbReference>
<evidence type="ECO:0000256" key="3">
    <source>
        <dbReference type="ARBA" id="ARBA00023163"/>
    </source>
</evidence>
<name>A0ABW3HEQ3_9GAMM</name>
<evidence type="ECO:0000313" key="5">
    <source>
        <dbReference type="EMBL" id="MFD0949931.1"/>
    </source>
</evidence>